<evidence type="ECO:0000256" key="2">
    <source>
        <dbReference type="SAM" id="SignalP"/>
    </source>
</evidence>
<dbReference type="PANTHER" id="PTHR35936">
    <property type="entry name" value="MEMBRANE-BOUND LYTIC MUREIN TRANSGLYCOSYLASE F"/>
    <property type="match status" value="1"/>
</dbReference>
<feature type="domain" description="Solute-binding protein family 3/N-terminal" evidence="3">
    <location>
        <begin position="47"/>
        <end position="266"/>
    </location>
</feature>
<dbReference type="Gene3D" id="3.40.190.10">
    <property type="entry name" value="Periplasmic binding protein-like II"/>
    <property type="match status" value="2"/>
</dbReference>
<sequence>MKKWLKIGFVLLTVLAFAVVVAGCGGGEKTGETTGEGEQQATTETQNLVFGSDTSYAPFESYDANGKLEGFDVDLIDAINEVSGLNIEMKTYDFKGLIPALETATIDGAISAMTITEERKQKVDFTVPYYKSGLATAVKADNQDIQGYDDLDGKKIGVQTGTTGELEASKVPNAEVVSFDTIDGAFMDLTNGAVDAVVNDFPVTAYYIAQGNDQVKIVGDLQTSEYYGIAIPKQKPEVLEKVNAALETLKENGKYAEIYKKWFSVDPPAELPGEPQN</sequence>
<dbReference type="STRING" id="341036.SAMN05660649_04676"/>
<reference evidence="6" key="1">
    <citation type="submission" date="2016-10" db="EMBL/GenBank/DDBJ databases">
        <authorList>
            <person name="Varghese N."/>
            <person name="Submissions S."/>
        </authorList>
    </citation>
    <scope>NUCLEOTIDE SEQUENCE [LARGE SCALE GENOMIC DNA]</scope>
    <source>
        <strain evidence="6">DSM 17038</strain>
    </source>
</reference>
<gene>
    <name evidence="5" type="ORF">SAMN05660649_04676</name>
</gene>
<dbReference type="SMART" id="SM00079">
    <property type="entry name" value="PBPe"/>
    <property type="match status" value="1"/>
</dbReference>
<organism evidence="5 6">
    <name type="scientific">Desulfotruncus arcticus DSM 17038</name>
    <dbReference type="NCBI Taxonomy" id="1121424"/>
    <lineage>
        <taxon>Bacteria</taxon>
        <taxon>Bacillati</taxon>
        <taxon>Bacillota</taxon>
        <taxon>Clostridia</taxon>
        <taxon>Eubacteriales</taxon>
        <taxon>Desulfallaceae</taxon>
        <taxon>Desulfotruncus</taxon>
    </lineage>
</organism>
<dbReference type="Pfam" id="PF00497">
    <property type="entry name" value="SBP_bac_3"/>
    <property type="match status" value="1"/>
</dbReference>
<dbReference type="PANTHER" id="PTHR35936:SF17">
    <property type="entry name" value="ARGININE-BINDING EXTRACELLULAR PROTEIN ARTP"/>
    <property type="match status" value="1"/>
</dbReference>
<dbReference type="InterPro" id="IPR001638">
    <property type="entry name" value="Solute-binding_3/MltF_N"/>
</dbReference>
<evidence type="ECO:0000256" key="1">
    <source>
        <dbReference type="ARBA" id="ARBA00022729"/>
    </source>
</evidence>
<keyword evidence="1 2" id="KW-0732">Signal</keyword>
<dbReference type="AlphaFoldDB" id="A0A1I2YXB2"/>
<protein>
    <submittedName>
        <fullName evidence="5">Amino acid ABC transporter substrate-binding protein, PAAT family (TC 3.A.1.3.-)</fullName>
    </submittedName>
</protein>
<evidence type="ECO:0000313" key="5">
    <source>
        <dbReference type="EMBL" id="SFH30252.1"/>
    </source>
</evidence>
<dbReference type="InterPro" id="IPR001320">
    <property type="entry name" value="Iontro_rcpt_C"/>
</dbReference>
<feature type="domain" description="Ionotropic glutamate receptor C-terminal" evidence="4">
    <location>
        <begin position="47"/>
        <end position="265"/>
    </location>
</feature>
<dbReference type="OrthoDB" id="9774451at2"/>
<dbReference type="GO" id="GO:0016020">
    <property type="term" value="C:membrane"/>
    <property type="evidence" value="ECO:0007669"/>
    <property type="project" value="InterPro"/>
</dbReference>
<keyword evidence="6" id="KW-1185">Reference proteome</keyword>
<evidence type="ECO:0000313" key="6">
    <source>
        <dbReference type="Proteomes" id="UP000199337"/>
    </source>
</evidence>
<feature type="chain" id="PRO_5039253085" evidence="2">
    <location>
        <begin position="23"/>
        <end position="277"/>
    </location>
</feature>
<dbReference type="RefSeq" id="WP_092475063.1">
    <property type="nucleotide sequence ID" value="NZ_FOOX01000023.1"/>
</dbReference>
<dbReference type="PROSITE" id="PS51257">
    <property type="entry name" value="PROKAR_LIPOPROTEIN"/>
    <property type="match status" value="1"/>
</dbReference>
<feature type="signal peptide" evidence="2">
    <location>
        <begin position="1"/>
        <end position="22"/>
    </location>
</feature>
<dbReference type="Proteomes" id="UP000199337">
    <property type="component" value="Unassembled WGS sequence"/>
</dbReference>
<dbReference type="GO" id="GO:0015276">
    <property type="term" value="F:ligand-gated monoatomic ion channel activity"/>
    <property type="evidence" value="ECO:0007669"/>
    <property type="project" value="InterPro"/>
</dbReference>
<name>A0A1I2YXB2_9FIRM</name>
<dbReference type="CDD" id="cd13624">
    <property type="entry name" value="PBP2_Arg_Lys_His"/>
    <property type="match status" value="1"/>
</dbReference>
<dbReference type="SMART" id="SM00062">
    <property type="entry name" value="PBPb"/>
    <property type="match status" value="1"/>
</dbReference>
<proteinExistence type="predicted"/>
<evidence type="ECO:0000259" key="4">
    <source>
        <dbReference type="SMART" id="SM00079"/>
    </source>
</evidence>
<accession>A0A1I2YXB2</accession>
<evidence type="ECO:0000259" key="3">
    <source>
        <dbReference type="SMART" id="SM00062"/>
    </source>
</evidence>
<dbReference type="SUPFAM" id="SSF53850">
    <property type="entry name" value="Periplasmic binding protein-like II"/>
    <property type="match status" value="1"/>
</dbReference>
<dbReference type="EMBL" id="FOOX01000023">
    <property type="protein sequence ID" value="SFH30252.1"/>
    <property type="molecule type" value="Genomic_DNA"/>
</dbReference>